<keyword evidence="3 7" id="KW-0418">Kinase</keyword>
<feature type="domain" description="Protein kinase" evidence="6">
    <location>
        <begin position="660"/>
        <end position="927"/>
    </location>
</feature>
<dbReference type="InterPro" id="IPR008271">
    <property type="entry name" value="Ser/Thr_kinase_AS"/>
</dbReference>
<keyword evidence="1" id="KW-0808">Transferase</keyword>
<evidence type="ECO:0000259" key="6">
    <source>
        <dbReference type="PROSITE" id="PS50011"/>
    </source>
</evidence>
<dbReference type="Proteomes" id="UP001362999">
    <property type="component" value="Unassembled WGS sequence"/>
</dbReference>
<proteinExistence type="predicted"/>
<evidence type="ECO:0000256" key="4">
    <source>
        <dbReference type="ARBA" id="ARBA00022840"/>
    </source>
</evidence>
<accession>A0AAW0DQY1</accession>
<dbReference type="InterPro" id="IPR001245">
    <property type="entry name" value="Ser-Thr/Tyr_kinase_cat_dom"/>
</dbReference>
<evidence type="ECO:0000256" key="3">
    <source>
        <dbReference type="ARBA" id="ARBA00022777"/>
    </source>
</evidence>
<gene>
    <name evidence="7" type="ORF">R3P38DRAFT_2499554</name>
</gene>
<dbReference type="AlphaFoldDB" id="A0AAW0DQY1"/>
<evidence type="ECO:0000256" key="2">
    <source>
        <dbReference type="ARBA" id="ARBA00022741"/>
    </source>
</evidence>
<dbReference type="InterPro" id="IPR051681">
    <property type="entry name" value="Ser/Thr_Kinases-Pseudokinases"/>
</dbReference>
<keyword evidence="8" id="KW-1185">Reference proteome</keyword>
<dbReference type="PANTHER" id="PTHR44329">
    <property type="entry name" value="SERINE/THREONINE-PROTEIN KINASE TNNI3K-RELATED"/>
    <property type="match status" value="1"/>
</dbReference>
<protein>
    <submittedName>
        <fullName evidence="7">Kinase-like protein</fullName>
    </submittedName>
</protein>
<feature type="region of interest" description="Disordered" evidence="5">
    <location>
        <begin position="445"/>
        <end position="474"/>
    </location>
</feature>
<reference evidence="7 8" key="1">
    <citation type="journal article" date="2024" name="J Genomics">
        <title>Draft genome sequencing and assembly of Favolaschia claudopus CIRM-BRFM 2984 isolated from oak limbs.</title>
        <authorList>
            <person name="Navarro D."/>
            <person name="Drula E."/>
            <person name="Chaduli D."/>
            <person name="Cazenave R."/>
            <person name="Ahrendt S."/>
            <person name="Wang J."/>
            <person name="Lipzen A."/>
            <person name="Daum C."/>
            <person name="Barry K."/>
            <person name="Grigoriev I.V."/>
            <person name="Favel A."/>
            <person name="Rosso M.N."/>
            <person name="Martin F."/>
        </authorList>
    </citation>
    <scope>NUCLEOTIDE SEQUENCE [LARGE SCALE GENOMIC DNA]</scope>
    <source>
        <strain evidence="7 8">CIRM-BRFM 2984</strain>
    </source>
</reference>
<evidence type="ECO:0000313" key="8">
    <source>
        <dbReference type="Proteomes" id="UP001362999"/>
    </source>
</evidence>
<sequence length="937" mass="104904">MRPPASAPQTLGGKIIVYESLLAFVEGALDTWSVSTHLGTQFAHLEPPSRNPHQVAQLRLDLKECLSLALYDAVTAIAQSLQVRKVLLEIVSKLSLTNDSNLRAALRTDSERIATLLVTSFRSESEREAILNLSSDLAQCFLDVVQEILGKRLLQDAEHRIARSIVRRLSEASDSLPSSLFIPNAVCTREIYPTFGGGFGDIYRATVGGKPVALKRMRQFLQGSDLRRIHLKFCREALIWKDLKHPHILPLIGIDRDSFPDFMCMVSPWMEHGTVIDYLKKYGHDIVDKLLYEIAQGLQYLHSRNIIHGDLKGANILIQENWTACLADFGLSEFSDASTSMSSNRGGSVYWMAPELLDPHITFARTPAIDIYAFGCVCLELYTGRPPFAKELDIVAATKIIAGERPLRPSSSPAMSDLLWEHVTSYWGQNSTCRPTSRQVVENMRHQEERECASTQRTSTTAITPRNGSLPDLSRGAATQTREEKLLAELLASNELLVDALKLYDDLKRVARERCVAVDKLLSRIDKMTQATLDGHLASMRCDNVISGVVASPEHRKVLLEFASKLHLENDSRLREALHADDEGLAAFIVSILVSKSARQTVLALEEDYAQDFLDVVQETLNRGFLMAPDHSRYARRIVRKLSETCDKLPSSLFLTGITHRDAHPTYIGGFGDIYRATHENKNVALKHMRHFVQSSIPEIRDIRAKFCREALIWQDLHHPHILPFLGIDRNSFPSSLCAVSPWMQHGTILKYLKDHGRGNVDRLLYEIAQGLEYLHSRGIIHGDLKGANILIQENWTACLADFGLSGFPDASTSMSSDRGGSVYWMAPELLDPLRDRYIFAQTPATDIYAFGCVCFELYTGRPPFADVLDVVAATKIIAGERPVRPSSSPAMSDLLWQHVTSYWGQSSTSRPETRQVVENMRRHTSLALPIPFSSQN</sequence>
<dbReference type="EMBL" id="JAWWNJ010000005">
    <property type="protein sequence ID" value="KAK7055199.1"/>
    <property type="molecule type" value="Genomic_DNA"/>
</dbReference>
<dbReference type="GO" id="GO:0005524">
    <property type="term" value="F:ATP binding"/>
    <property type="evidence" value="ECO:0007669"/>
    <property type="project" value="UniProtKB-KW"/>
</dbReference>
<feature type="compositionally biased region" description="Polar residues" evidence="5">
    <location>
        <begin position="453"/>
        <end position="467"/>
    </location>
</feature>
<dbReference type="GO" id="GO:0004674">
    <property type="term" value="F:protein serine/threonine kinase activity"/>
    <property type="evidence" value="ECO:0007669"/>
    <property type="project" value="TreeGrafter"/>
</dbReference>
<dbReference type="SMART" id="SM00220">
    <property type="entry name" value="S_TKc"/>
    <property type="match status" value="2"/>
</dbReference>
<feature type="domain" description="Protein kinase" evidence="6">
    <location>
        <begin position="188"/>
        <end position="449"/>
    </location>
</feature>
<dbReference type="InterPro" id="IPR000719">
    <property type="entry name" value="Prot_kinase_dom"/>
</dbReference>
<dbReference type="Pfam" id="PF07714">
    <property type="entry name" value="PK_Tyr_Ser-Thr"/>
    <property type="match status" value="1"/>
</dbReference>
<organism evidence="7 8">
    <name type="scientific">Favolaschia claudopus</name>
    <dbReference type="NCBI Taxonomy" id="2862362"/>
    <lineage>
        <taxon>Eukaryota</taxon>
        <taxon>Fungi</taxon>
        <taxon>Dikarya</taxon>
        <taxon>Basidiomycota</taxon>
        <taxon>Agaricomycotina</taxon>
        <taxon>Agaricomycetes</taxon>
        <taxon>Agaricomycetidae</taxon>
        <taxon>Agaricales</taxon>
        <taxon>Marasmiineae</taxon>
        <taxon>Mycenaceae</taxon>
        <taxon>Favolaschia</taxon>
    </lineage>
</organism>
<dbReference type="Pfam" id="PF00069">
    <property type="entry name" value="Pkinase"/>
    <property type="match status" value="1"/>
</dbReference>
<dbReference type="InterPro" id="IPR011009">
    <property type="entry name" value="Kinase-like_dom_sf"/>
</dbReference>
<comment type="caution">
    <text evidence="7">The sequence shown here is derived from an EMBL/GenBank/DDBJ whole genome shotgun (WGS) entry which is preliminary data.</text>
</comment>
<dbReference type="PROSITE" id="PS00108">
    <property type="entry name" value="PROTEIN_KINASE_ST"/>
    <property type="match status" value="2"/>
</dbReference>
<keyword evidence="4" id="KW-0067">ATP-binding</keyword>
<dbReference type="PANTHER" id="PTHR44329:SF288">
    <property type="entry name" value="MITOGEN-ACTIVATED PROTEIN KINASE KINASE KINASE 20"/>
    <property type="match status" value="1"/>
</dbReference>
<evidence type="ECO:0000256" key="1">
    <source>
        <dbReference type="ARBA" id="ARBA00022679"/>
    </source>
</evidence>
<keyword evidence="2" id="KW-0547">Nucleotide-binding</keyword>
<dbReference type="PROSITE" id="PS50011">
    <property type="entry name" value="PROTEIN_KINASE_DOM"/>
    <property type="match status" value="2"/>
</dbReference>
<evidence type="ECO:0000256" key="5">
    <source>
        <dbReference type="SAM" id="MobiDB-lite"/>
    </source>
</evidence>
<dbReference type="SUPFAM" id="SSF56112">
    <property type="entry name" value="Protein kinase-like (PK-like)"/>
    <property type="match status" value="2"/>
</dbReference>
<dbReference type="Gene3D" id="1.10.510.10">
    <property type="entry name" value="Transferase(Phosphotransferase) domain 1"/>
    <property type="match status" value="2"/>
</dbReference>
<evidence type="ECO:0000313" key="7">
    <source>
        <dbReference type="EMBL" id="KAK7055199.1"/>
    </source>
</evidence>
<name>A0AAW0DQY1_9AGAR</name>